<dbReference type="PANTHER" id="PTHR44942:SF4">
    <property type="entry name" value="METHYLTRANSFERASE TYPE 11 DOMAIN-CONTAINING PROTEIN"/>
    <property type="match status" value="1"/>
</dbReference>
<dbReference type="PANTHER" id="PTHR44942">
    <property type="entry name" value="METHYLTRANSF_11 DOMAIN-CONTAINING PROTEIN"/>
    <property type="match status" value="1"/>
</dbReference>
<keyword evidence="5" id="KW-0830">Ubiquinone</keyword>
<protein>
    <submittedName>
        <fullName evidence="5">Ubiquinone/menaquinone biosynthesis C-methylase UbiE</fullName>
    </submittedName>
</protein>
<dbReference type="OrthoDB" id="9795864at2"/>
<dbReference type="AlphaFoldDB" id="A0A368VL30"/>
<sequence>MSIKTEIILNRRLLDGAAYLYSREIGVSRPNLQGPLVEEINDLISQGIVSEELKLVDKEFGYACYEYHRQIYAPDFFDSLLMKEAENQKKILDLCCGGGATIFSLLKNKPEIIYGFDSNENQIELLESLLQVWSGVNSKVVAKAADAHHIPLESHSVDFVVCRVALQYLNVEQVLKEMYRVISPHGKVFFLVHGSGYIYDYLFSRKGIFKKKYIEYFVNKHFYSSGPNHKFYRSQANFLTIHHLKTKLLAAGFRDIKIYTSKRWIKLGLFPVYFAVTAKR</sequence>
<reference evidence="5 6" key="1">
    <citation type="submission" date="2018-07" db="EMBL/GenBank/DDBJ databases">
        <title>Genomic Encyclopedia of Type Strains, Phase III (KMG-III): the genomes of soil and plant-associated and newly described type strains.</title>
        <authorList>
            <person name="Whitman W."/>
        </authorList>
    </citation>
    <scope>NUCLEOTIDE SEQUENCE [LARGE SCALE GENOMIC DNA]</scope>
    <source>
        <strain evidence="5 6">CECT 7506</strain>
    </source>
</reference>
<dbReference type="InterPro" id="IPR013216">
    <property type="entry name" value="Methyltransf_11"/>
</dbReference>
<evidence type="ECO:0000259" key="4">
    <source>
        <dbReference type="Pfam" id="PF08241"/>
    </source>
</evidence>
<evidence type="ECO:0000256" key="3">
    <source>
        <dbReference type="ARBA" id="ARBA00022679"/>
    </source>
</evidence>
<proteinExistence type="inferred from homology"/>
<evidence type="ECO:0000313" key="5">
    <source>
        <dbReference type="EMBL" id="RCW42210.1"/>
    </source>
</evidence>
<name>A0A368VL30_9BACL</name>
<evidence type="ECO:0000256" key="2">
    <source>
        <dbReference type="ARBA" id="ARBA00022603"/>
    </source>
</evidence>
<dbReference type="Pfam" id="PF08241">
    <property type="entry name" value="Methyltransf_11"/>
    <property type="match status" value="1"/>
</dbReference>
<dbReference type="EMBL" id="QPJD01000018">
    <property type="protein sequence ID" value="RCW42210.1"/>
    <property type="molecule type" value="Genomic_DNA"/>
</dbReference>
<dbReference type="Gene3D" id="3.40.50.150">
    <property type="entry name" value="Vaccinia Virus protein VP39"/>
    <property type="match status" value="1"/>
</dbReference>
<dbReference type="GO" id="GO:0032259">
    <property type="term" value="P:methylation"/>
    <property type="evidence" value="ECO:0007669"/>
    <property type="project" value="UniProtKB-KW"/>
</dbReference>
<evidence type="ECO:0000256" key="1">
    <source>
        <dbReference type="ARBA" id="ARBA00008361"/>
    </source>
</evidence>
<dbReference type="GO" id="GO:0008757">
    <property type="term" value="F:S-adenosylmethionine-dependent methyltransferase activity"/>
    <property type="evidence" value="ECO:0007669"/>
    <property type="project" value="InterPro"/>
</dbReference>
<accession>A0A368VL30</accession>
<keyword evidence="2 5" id="KW-0489">Methyltransferase</keyword>
<comment type="caution">
    <text evidence="5">The sequence shown here is derived from an EMBL/GenBank/DDBJ whole genome shotgun (WGS) entry which is preliminary data.</text>
</comment>
<keyword evidence="6" id="KW-1185">Reference proteome</keyword>
<keyword evidence="3" id="KW-0808">Transferase</keyword>
<dbReference type="CDD" id="cd02440">
    <property type="entry name" value="AdoMet_MTases"/>
    <property type="match status" value="1"/>
</dbReference>
<dbReference type="SUPFAM" id="SSF53335">
    <property type="entry name" value="S-adenosyl-L-methionine-dependent methyltransferases"/>
    <property type="match status" value="1"/>
</dbReference>
<dbReference type="Proteomes" id="UP000252415">
    <property type="component" value="Unassembled WGS sequence"/>
</dbReference>
<dbReference type="RefSeq" id="WP_114383154.1">
    <property type="nucleotide sequence ID" value="NZ_QPJD01000018.1"/>
</dbReference>
<gene>
    <name evidence="5" type="ORF">DFP97_11839</name>
</gene>
<dbReference type="InterPro" id="IPR051052">
    <property type="entry name" value="Diverse_substrate_MTase"/>
</dbReference>
<dbReference type="InterPro" id="IPR029063">
    <property type="entry name" value="SAM-dependent_MTases_sf"/>
</dbReference>
<comment type="similarity">
    <text evidence="1">Belongs to the methyltransferase superfamily.</text>
</comment>
<evidence type="ECO:0000313" key="6">
    <source>
        <dbReference type="Proteomes" id="UP000252415"/>
    </source>
</evidence>
<feature type="domain" description="Methyltransferase type 11" evidence="4">
    <location>
        <begin position="92"/>
        <end position="190"/>
    </location>
</feature>
<organism evidence="5 6">
    <name type="scientific">Paenibacillus prosopidis</name>
    <dbReference type="NCBI Taxonomy" id="630520"/>
    <lineage>
        <taxon>Bacteria</taxon>
        <taxon>Bacillati</taxon>
        <taxon>Bacillota</taxon>
        <taxon>Bacilli</taxon>
        <taxon>Bacillales</taxon>
        <taxon>Paenibacillaceae</taxon>
        <taxon>Paenibacillus</taxon>
    </lineage>
</organism>